<reference evidence="2" key="1">
    <citation type="submission" date="2016-11" db="EMBL/GenBank/DDBJ databases">
        <authorList>
            <person name="Varghese N."/>
            <person name="Submissions S."/>
        </authorList>
    </citation>
    <scope>NUCLEOTIDE SEQUENCE [LARGE SCALE GENOMIC DNA]</scope>
    <source>
        <strain evidence="2">DSM 17957</strain>
    </source>
</reference>
<protein>
    <submittedName>
        <fullName evidence="1">Uncharacterized protein</fullName>
    </submittedName>
</protein>
<name>A0A1M6Q3W2_9FIRM</name>
<dbReference type="RefSeq" id="WP_110942705.1">
    <property type="nucleotide sequence ID" value="NZ_FQZV01000080.1"/>
</dbReference>
<evidence type="ECO:0000313" key="2">
    <source>
        <dbReference type="Proteomes" id="UP000184536"/>
    </source>
</evidence>
<gene>
    <name evidence="1" type="ORF">SAMN02745975_03756</name>
</gene>
<dbReference type="EMBL" id="FQZV01000080">
    <property type="protein sequence ID" value="SHK14912.1"/>
    <property type="molecule type" value="Genomic_DNA"/>
</dbReference>
<dbReference type="STRING" id="1121919.SAMN02745975_03756"/>
<dbReference type="Proteomes" id="UP000184536">
    <property type="component" value="Unassembled WGS sequence"/>
</dbReference>
<keyword evidence="2" id="KW-1185">Reference proteome</keyword>
<sequence length="159" mass="18215">MNQKSPLLKYRIECDCNETAELPNKSYDFVSGLWVDESGEPLIRKYIESSSLSGRTETLITETREGIDRSERSRGIENNLSFADKTLITETREGIDRSEKGYGYDANMQENEMNAFGETLITRTREGVDRSERSSNDDNLVFQTITTFTRESIDRSEKS</sequence>
<dbReference type="OrthoDB" id="1951877at2"/>
<accession>A0A1M6Q3W2</accession>
<organism evidence="1 2">
    <name type="scientific">Geosporobacter subterraneus DSM 17957</name>
    <dbReference type="NCBI Taxonomy" id="1121919"/>
    <lineage>
        <taxon>Bacteria</taxon>
        <taxon>Bacillati</taxon>
        <taxon>Bacillota</taxon>
        <taxon>Clostridia</taxon>
        <taxon>Peptostreptococcales</taxon>
        <taxon>Thermotaleaceae</taxon>
        <taxon>Geosporobacter</taxon>
    </lineage>
</organism>
<proteinExistence type="predicted"/>
<evidence type="ECO:0000313" key="1">
    <source>
        <dbReference type="EMBL" id="SHK14912.1"/>
    </source>
</evidence>
<dbReference type="AlphaFoldDB" id="A0A1M6Q3W2"/>